<organism evidence="2 3">
    <name type="scientific">Solanum bulbocastanum</name>
    <name type="common">Wild potato</name>
    <dbReference type="NCBI Taxonomy" id="147425"/>
    <lineage>
        <taxon>Eukaryota</taxon>
        <taxon>Viridiplantae</taxon>
        <taxon>Streptophyta</taxon>
        <taxon>Embryophyta</taxon>
        <taxon>Tracheophyta</taxon>
        <taxon>Spermatophyta</taxon>
        <taxon>Magnoliopsida</taxon>
        <taxon>eudicotyledons</taxon>
        <taxon>Gunneridae</taxon>
        <taxon>Pentapetalae</taxon>
        <taxon>asterids</taxon>
        <taxon>lamiids</taxon>
        <taxon>Solanales</taxon>
        <taxon>Solanaceae</taxon>
        <taxon>Solanoideae</taxon>
        <taxon>Solaneae</taxon>
        <taxon>Solanum</taxon>
    </lineage>
</organism>
<keyword evidence="1" id="KW-0472">Membrane</keyword>
<keyword evidence="3" id="KW-1185">Reference proteome</keyword>
<comment type="caution">
    <text evidence="2">The sequence shown here is derived from an EMBL/GenBank/DDBJ whole genome shotgun (WGS) entry which is preliminary data.</text>
</comment>
<dbReference type="EMBL" id="JBANQN010000005">
    <property type="protein sequence ID" value="KAK6790458.1"/>
    <property type="molecule type" value="Genomic_DNA"/>
</dbReference>
<protein>
    <submittedName>
        <fullName evidence="2">Uncharacterized protein</fullName>
    </submittedName>
</protein>
<proteinExistence type="predicted"/>
<sequence>MKGGNAGRFLGGQFSFFLSALLFTTIFLWSWEKNPLLTNLLSVQDQFIMQPSGLYLIENFIIEIKQTVDEHSKSQIAEGRIEENRLEVSDSFVKNVTVSPSTRRKDDKKNYAFPIREK</sequence>
<keyword evidence="1" id="KW-1133">Transmembrane helix</keyword>
<evidence type="ECO:0000313" key="2">
    <source>
        <dbReference type="EMBL" id="KAK6790458.1"/>
    </source>
</evidence>
<dbReference type="Proteomes" id="UP001371456">
    <property type="component" value="Unassembled WGS sequence"/>
</dbReference>
<dbReference type="AlphaFoldDB" id="A0AAN8TL29"/>
<reference evidence="2 3" key="1">
    <citation type="submission" date="2024-02" db="EMBL/GenBank/DDBJ databases">
        <title>de novo genome assembly of Solanum bulbocastanum strain 11H21.</title>
        <authorList>
            <person name="Hosaka A.J."/>
        </authorList>
    </citation>
    <scope>NUCLEOTIDE SEQUENCE [LARGE SCALE GENOMIC DNA]</scope>
    <source>
        <tissue evidence="2">Young leaves</tissue>
    </source>
</reference>
<accession>A0AAN8TL29</accession>
<gene>
    <name evidence="2" type="ORF">RDI58_014258</name>
</gene>
<evidence type="ECO:0000313" key="3">
    <source>
        <dbReference type="Proteomes" id="UP001371456"/>
    </source>
</evidence>
<evidence type="ECO:0000256" key="1">
    <source>
        <dbReference type="SAM" id="Phobius"/>
    </source>
</evidence>
<feature type="transmembrane region" description="Helical" evidence="1">
    <location>
        <begin position="12"/>
        <end position="31"/>
    </location>
</feature>
<name>A0AAN8TL29_SOLBU</name>
<keyword evidence="1" id="KW-0812">Transmembrane</keyword>